<evidence type="ECO:0000256" key="5">
    <source>
        <dbReference type="ARBA" id="ARBA00022755"/>
    </source>
</evidence>
<sequence length="482" mass="52886">MQNSRHLKNLQESQNKSGNEKLHEACGVAGFYTDKGYLDTCNPAAEVYKNLIALQHRGQESCGIAVCDGDKITLQKGSGLVNEVFNSHELSKLKGNISVGHVRYSTSGDNSINNAQPFYGSFESQEFVIAHNGQLCNHNEIKKELEQKGYKFSSTSDTEVILKLLEDEIKNNPGKKVTDVLPVVLNMIKGSFSLCIMTKDSLIGARDCNGIRPLCIGKKENNWIISSESCGIDAAGGKLVRDVLPGEIVEIQNGKLNSLFYSSERTKQTCIFEYVYFARPDSVIDGIPVQSARFKMGERLFKEASIMADAVIGVPDSGVSAALGFSSASGIPFSLGLIKNKYIGRSFILSEQKERESIVNLKLNAIKTEIDGKRIVVIDDSLVRGTTCKYLIRLLRRAGAKEIHLRISSPQVVFPCYLGIDTPQKDELISTKYTIPEICEQVGADSLAFITLPGMVEVLKSFSDNAGFCTGCFNGEYPVPFI</sequence>
<evidence type="ECO:0000256" key="7">
    <source>
        <dbReference type="HAMAP-Rule" id="MF_01931"/>
    </source>
</evidence>
<comment type="cofactor">
    <cofactor evidence="7 11">
        <name>[4Fe-4S] cluster</name>
        <dbReference type="ChEBI" id="CHEBI:49883"/>
    </cofactor>
    <text evidence="7 11">Binds 1 [4Fe-4S] cluster per subunit.</text>
</comment>
<dbReference type="Gene3D" id="3.60.20.10">
    <property type="entry name" value="Glutamine Phosphoribosylpyrophosphate, subunit 1, domain 1"/>
    <property type="match status" value="1"/>
</dbReference>
<dbReference type="InterPro" id="IPR029057">
    <property type="entry name" value="PRTase-like"/>
</dbReference>
<dbReference type="InterPro" id="IPR029055">
    <property type="entry name" value="Ntn_hydrolases_N"/>
</dbReference>
<dbReference type="CDD" id="cd00715">
    <property type="entry name" value="GPATase_N"/>
    <property type="match status" value="1"/>
</dbReference>
<dbReference type="SUPFAM" id="SSF56235">
    <property type="entry name" value="N-terminal nucleophile aminohydrolases (Ntn hydrolases)"/>
    <property type="match status" value="1"/>
</dbReference>
<reference evidence="13" key="2">
    <citation type="journal article" date="2021" name="PeerJ">
        <title>Extensive microbial diversity within the chicken gut microbiome revealed by metagenomics and culture.</title>
        <authorList>
            <person name="Gilroy R."/>
            <person name="Ravi A."/>
            <person name="Getino M."/>
            <person name="Pursley I."/>
            <person name="Horton D.L."/>
            <person name="Alikhan N.F."/>
            <person name="Baker D."/>
            <person name="Gharbi K."/>
            <person name="Hall N."/>
            <person name="Watson M."/>
            <person name="Adriaenssens E.M."/>
            <person name="Foster-Nyarko E."/>
            <person name="Jarju S."/>
            <person name="Secka A."/>
            <person name="Antonio M."/>
            <person name="Oren A."/>
            <person name="Chaudhuri R.R."/>
            <person name="La Ragione R."/>
            <person name="Hildebrand F."/>
            <person name="Pallen M.J."/>
        </authorList>
    </citation>
    <scope>NUCLEOTIDE SEQUENCE</scope>
    <source>
        <strain evidence="13">10532</strain>
    </source>
</reference>
<accession>A0A9D9N2B3</accession>
<keyword evidence="5 7" id="KW-0658">Purine biosynthesis</keyword>
<feature type="binding site" evidence="7 11">
    <location>
        <position position="270"/>
    </location>
    <ligand>
        <name>[4Fe-4S] cluster</name>
        <dbReference type="ChEBI" id="CHEBI:49883"/>
    </ligand>
</feature>
<dbReference type="SUPFAM" id="SSF53271">
    <property type="entry name" value="PRTase-like"/>
    <property type="match status" value="1"/>
</dbReference>
<comment type="function">
    <text evidence="7">Catalyzes the formation of phosphoribosylamine from phosphoribosylpyrophosphate (PRPP) and glutamine.</text>
</comment>
<comment type="catalytic activity">
    <reaction evidence="7 8">
        <text>5-phospho-beta-D-ribosylamine + L-glutamate + diphosphate = 5-phospho-alpha-D-ribose 1-diphosphate + L-glutamine + H2O</text>
        <dbReference type="Rhea" id="RHEA:14905"/>
        <dbReference type="ChEBI" id="CHEBI:15377"/>
        <dbReference type="ChEBI" id="CHEBI:29985"/>
        <dbReference type="ChEBI" id="CHEBI:33019"/>
        <dbReference type="ChEBI" id="CHEBI:58017"/>
        <dbReference type="ChEBI" id="CHEBI:58359"/>
        <dbReference type="ChEBI" id="CHEBI:58681"/>
        <dbReference type="EC" id="2.4.2.14"/>
    </reaction>
</comment>
<name>A0A9D9N2B3_9SPIR</name>
<evidence type="ECO:0000313" key="13">
    <source>
        <dbReference type="EMBL" id="MBO8457861.1"/>
    </source>
</evidence>
<evidence type="ECO:0000256" key="11">
    <source>
        <dbReference type="PIRSR" id="PIRSR000485-3"/>
    </source>
</evidence>
<comment type="pathway">
    <text evidence="1 7 8">Purine metabolism; IMP biosynthesis via de novo pathway; N(1)-(5-phospho-D-ribosyl)glycinamide from 5-phospho-alpha-D-ribose 1-diphosphate: step 1/2.</text>
</comment>
<organism evidence="13 14">
    <name type="scientific">Candidatus Gallitreponema excrementavium</name>
    <dbReference type="NCBI Taxonomy" id="2840840"/>
    <lineage>
        <taxon>Bacteria</taxon>
        <taxon>Pseudomonadati</taxon>
        <taxon>Spirochaetota</taxon>
        <taxon>Spirochaetia</taxon>
        <taxon>Spirochaetales</taxon>
        <taxon>Candidatus Gallitreponema</taxon>
    </lineage>
</organism>
<keyword evidence="7 11" id="KW-0408">Iron</keyword>
<dbReference type="EMBL" id="JADIMM010000079">
    <property type="protein sequence ID" value="MBO8457861.1"/>
    <property type="molecule type" value="Genomic_DNA"/>
</dbReference>
<feature type="binding site" evidence="7 10">
    <location>
        <position position="379"/>
    </location>
    <ligand>
        <name>Mg(2+)</name>
        <dbReference type="ChEBI" id="CHEBI:18420"/>
    </ligand>
</feature>
<dbReference type="InterPro" id="IPR000836">
    <property type="entry name" value="PRTase_dom"/>
</dbReference>
<dbReference type="GO" id="GO:0051539">
    <property type="term" value="F:4 iron, 4 sulfur cluster binding"/>
    <property type="evidence" value="ECO:0007669"/>
    <property type="project" value="UniProtKB-KW"/>
</dbReference>
<evidence type="ECO:0000256" key="6">
    <source>
        <dbReference type="ARBA" id="ARBA00022962"/>
    </source>
</evidence>
<dbReference type="PIRSF" id="PIRSF000485">
    <property type="entry name" value="Amd_phspho_trans"/>
    <property type="match status" value="1"/>
</dbReference>
<evidence type="ECO:0000256" key="3">
    <source>
        <dbReference type="ARBA" id="ARBA00022676"/>
    </source>
</evidence>
<dbReference type="GO" id="GO:0004044">
    <property type="term" value="F:amidophosphoribosyltransferase activity"/>
    <property type="evidence" value="ECO:0007669"/>
    <property type="project" value="UniProtKB-UniRule"/>
</dbReference>
<evidence type="ECO:0000256" key="1">
    <source>
        <dbReference type="ARBA" id="ARBA00005209"/>
    </source>
</evidence>
<keyword evidence="4 7" id="KW-0808">Transferase</keyword>
<keyword evidence="6 7" id="KW-0315">Glutamine amidotransferase</keyword>
<evidence type="ECO:0000256" key="9">
    <source>
        <dbReference type="PIRSR" id="PIRSR000485-1"/>
    </source>
</evidence>
<dbReference type="Gene3D" id="3.40.50.2020">
    <property type="match status" value="1"/>
</dbReference>
<keyword evidence="7 10" id="KW-0460">Magnesium</keyword>
<dbReference type="NCBIfam" id="TIGR01134">
    <property type="entry name" value="purF"/>
    <property type="match status" value="1"/>
</dbReference>
<gene>
    <name evidence="7" type="primary">purF</name>
    <name evidence="13" type="ORF">IAA81_06495</name>
</gene>
<reference evidence="13" key="1">
    <citation type="submission" date="2020-10" db="EMBL/GenBank/DDBJ databases">
        <authorList>
            <person name="Gilroy R."/>
        </authorList>
    </citation>
    <scope>NUCLEOTIDE SEQUENCE</scope>
    <source>
        <strain evidence="13">10532</strain>
    </source>
</reference>
<comment type="cofactor">
    <cofactor evidence="7 10">
        <name>Mg(2+)</name>
        <dbReference type="ChEBI" id="CHEBI:18420"/>
    </cofactor>
    <text evidence="7 10">Binds 1 Mg(2+) ion per subunit.</text>
</comment>
<comment type="caution">
    <text evidence="13">The sequence shown here is derived from an EMBL/GenBank/DDBJ whole genome shotgun (WGS) entry which is preliminary data.</text>
</comment>
<feature type="binding site" evidence="7 10">
    <location>
        <position position="380"/>
    </location>
    <ligand>
        <name>Mg(2+)</name>
        <dbReference type="ChEBI" id="CHEBI:18420"/>
    </ligand>
</feature>
<evidence type="ECO:0000256" key="8">
    <source>
        <dbReference type="PIRNR" id="PIRNR000485"/>
    </source>
</evidence>
<evidence type="ECO:0000313" key="14">
    <source>
        <dbReference type="Proteomes" id="UP000823638"/>
    </source>
</evidence>
<dbReference type="GO" id="GO:0009113">
    <property type="term" value="P:purine nucleobase biosynthetic process"/>
    <property type="evidence" value="ECO:0007669"/>
    <property type="project" value="UniProtKB-UniRule"/>
</dbReference>
<proteinExistence type="inferred from homology"/>
<protein>
    <recommendedName>
        <fullName evidence="7">Amidophosphoribosyltransferase</fullName>
        <shortName evidence="7">ATase</shortName>
        <ecNumber evidence="7">2.4.2.14</ecNumber>
    </recommendedName>
    <alternativeName>
        <fullName evidence="7">Glutamine phosphoribosylpyrophosphate amidotransferase</fullName>
        <shortName evidence="7">GPATase</shortName>
    </alternativeName>
</protein>
<feature type="binding site" evidence="7 11">
    <location>
        <position position="469"/>
    </location>
    <ligand>
        <name>[4Fe-4S] cluster</name>
        <dbReference type="ChEBI" id="CHEBI:49883"/>
    </ligand>
</feature>
<evidence type="ECO:0000256" key="2">
    <source>
        <dbReference type="ARBA" id="ARBA00010138"/>
    </source>
</evidence>
<feature type="active site" description="Nucleophile" evidence="7 9">
    <location>
        <position position="26"/>
    </location>
</feature>
<dbReference type="InterPro" id="IPR035584">
    <property type="entry name" value="PurF_N"/>
</dbReference>
<feature type="binding site" evidence="7 10">
    <location>
        <position position="317"/>
    </location>
    <ligand>
        <name>Mg(2+)</name>
        <dbReference type="ChEBI" id="CHEBI:18420"/>
    </ligand>
</feature>
<dbReference type="Pfam" id="PF13537">
    <property type="entry name" value="GATase_7"/>
    <property type="match status" value="1"/>
</dbReference>
<keyword evidence="7 11" id="KW-0411">Iron-sulfur</keyword>
<feature type="domain" description="Glutamine amidotransferase type-2" evidence="12">
    <location>
        <begin position="26"/>
        <end position="254"/>
    </location>
</feature>
<dbReference type="CDD" id="cd06223">
    <property type="entry name" value="PRTases_typeI"/>
    <property type="match status" value="1"/>
</dbReference>
<keyword evidence="3 7" id="KW-0328">Glycosyltransferase</keyword>
<comment type="similarity">
    <text evidence="2 7 8">In the C-terminal section; belongs to the purine/pyrimidine phosphoribosyltransferase family.</text>
</comment>
<dbReference type="AlphaFoldDB" id="A0A9D9N2B3"/>
<dbReference type="PROSITE" id="PS51278">
    <property type="entry name" value="GATASE_TYPE_2"/>
    <property type="match status" value="1"/>
</dbReference>
<evidence type="ECO:0000259" key="12">
    <source>
        <dbReference type="PROSITE" id="PS51278"/>
    </source>
</evidence>
<keyword evidence="7" id="KW-0004">4Fe-4S</keyword>
<dbReference type="EC" id="2.4.2.14" evidence="7"/>
<dbReference type="InterPro" id="IPR005854">
    <property type="entry name" value="PurF"/>
</dbReference>
<feature type="binding site" evidence="7 11">
    <location>
        <position position="416"/>
    </location>
    <ligand>
        <name>[4Fe-4S] cluster</name>
        <dbReference type="ChEBI" id="CHEBI:49883"/>
    </ligand>
</feature>
<dbReference type="InterPro" id="IPR017932">
    <property type="entry name" value="GATase_2_dom"/>
</dbReference>
<dbReference type="GO" id="GO:0006189">
    <property type="term" value="P:'de novo' IMP biosynthetic process"/>
    <property type="evidence" value="ECO:0007669"/>
    <property type="project" value="UniProtKB-UniRule"/>
</dbReference>
<dbReference type="PANTHER" id="PTHR11907">
    <property type="entry name" value="AMIDOPHOSPHORIBOSYLTRANSFERASE"/>
    <property type="match status" value="1"/>
</dbReference>
<dbReference type="Pfam" id="PF00156">
    <property type="entry name" value="Pribosyltran"/>
    <property type="match status" value="1"/>
</dbReference>
<dbReference type="Proteomes" id="UP000823638">
    <property type="component" value="Unassembled WGS sequence"/>
</dbReference>
<dbReference type="HAMAP" id="MF_01931">
    <property type="entry name" value="PurF"/>
    <property type="match status" value="1"/>
</dbReference>
<evidence type="ECO:0000256" key="10">
    <source>
        <dbReference type="PIRSR" id="PIRSR000485-2"/>
    </source>
</evidence>
<dbReference type="GO" id="GO:0000287">
    <property type="term" value="F:magnesium ion binding"/>
    <property type="evidence" value="ECO:0007669"/>
    <property type="project" value="UniProtKB-UniRule"/>
</dbReference>
<evidence type="ECO:0000256" key="4">
    <source>
        <dbReference type="ARBA" id="ARBA00022679"/>
    </source>
</evidence>
<keyword evidence="7 10" id="KW-0479">Metal-binding</keyword>
<feature type="binding site" evidence="7 11">
    <location>
        <position position="472"/>
    </location>
    <ligand>
        <name>[4Fe-4S] cluster</name>
        <dbReference type="ChEBI" id="CHEBI:49883"/>
    </ligand>
</feature>